<protein>
    <submittedName>
        <fullName evidence="1">Uncharacterized protein</fullName>
    </submittedName>
</protein>
<dbReference type="Proteomes" id="UP000017174">
    <property type="component" value="Unassembled WGS sequence"/>
</dbReference>
<dbReference type="HOGENOM" id="CLU_2510630_0_0_11"/>
<name>U7UY89_9MICC</name>
<dbReference type="EMBL" id="AXZG01000063">
    <property type="protein sequence ID" value="ERT64246.1"/>
    <property type="molecule type" value="Genomic_DNA"/>
</dbReference>
<organism evidence="1 2">
    <name type="scientific">Rothia aeria F0184</name>
    <dbReference type="NCBI Taxonomy" id="888019"/>
    <lineage>
        <taxon>Bacteria</taxon>
        <taxon>Bacillati</taxon>
        <taxon>Actinomycetota</taxon>
        <taxon>Actinomycetes</taxon>
        <taxon>Micrococcales</taxon>
        <taxon>Micrococcaceae</taxon>
        <taxon>Rothia</taxon>
    </lineage>
</organism>
<dbReference type="AlphaFoldDB" id="U7UY89"/>
<proteinExistence type="predicted"/>
<evidence type="ECO:0000313" key="1">
    <source>
        <dbReference type="EMBL" id="ERT64246.1"/>
    </source>
</evidence>
<comment type="caution">
    <text evidence="1">The sequence shown here is derived from an EMBL/GenBank/DDBJ whole genome shotgun (WGS) entry which is preliminary data.</text>
</comment>
<evidence type="ECO:0000313" key="2">
    <source>
        <dbReference type="Proteomes" id="UP000017174"/>
    </source>
</evidence>
<reference evidence="1 2" key="1">
    <citation type="submission" date="2013-08" db="EMBL/GenBank/DDBJ databases">
        <authorList>
            <person name="Weinstock G."/>
            <person name="Sodergren E."/>
            <person name="Wylie T."/>
            <person name="Fulton L."/>
            <person name="Fulton R."/>
            <person name="Fronick C."/>
            <person name="O'Laughlin M."/>
            <person name="Godfrey J."/>
            <person name="Miner T."/>
            <person name="Herter B."/>
            <person name="Appelbaum E."/>
            <person name="Cordes M."/>
            <person name="Lek S."/>
            <person name="Wollam A."/>
            <person name="Pepin K.H."/>
            <person name="Palsikar V.B."/>
            <person name="Mitreva M."/>
            <person name="Wilson R.K."/>
        </authorList>
    </citation>
    <scope>NUCLEOTIDE SEQUENCE [LARGE SCALE GENOMIC DNA]</scope>
    <source>
        <strain evidence="1 2">F0184</strain>
    </source>
</reference>
<gene>
    <name evidence="1" type="ORF">HMPREF0742_02340</name>
</gene>
<sequence length="85" mass="9224">MHVFAIVPAGRARAGCFDEVRQAAFGGLVAQDVFGHRRAADVAEADKQDKVAVTACMRKLLTILNARMRDYFAENGTIENGIQTA</sequence>
<accession>U7UY89</accession>